<dbReference type="SUPFAM" id="SSF100939">
    <property type="entry name" value="SPOC domain-like"/>
    <property type="match status" value="1"/>
</dbReference>
<dbReference type="PANTHER" id="PTHR12604:SF2">
    <property type="entry name" value="X-RAY REPAIR CROSS-COMPLEMENTING PROTEIN 6"/>
    <property type="match status" value="1"/>
</dbReference>
<keyword evidence="11" id="KW-0539">Nucleus</keyword>
<name>M8BCU0_AEGTA</name>
<evidence type="ECO:0000256" key="4">
    <source>
        <dbReference type="ARBA" id="ARBA00022763"/>
    </source>
</evidence>
<dbReference type="GO" id="GO:0005524">
    <property type="term" value="F:ATP binding"/>
    <property type="evidence" value="ECO:0007669"/>
    <property type="project" value="UniProtKB-KW"/>
</dbReference>
<dbReference type="InterPro" id="IPR016194">
    <property type="entry name" value="SPOC-like_C_dom_sf"/>
</dbReference>
<feature type="compositionally biased region" description="Low complexity" evidence="12">
    <location>
        <begin position="207"/>
        <end position="216"/>
    </location>
</feature>
<organism evidence="13">
    <name type="scientific">Aegilops tauschii</name>
    <name type="common">Tausch's goatgrass</name>
    <name type="synonym">Aegilops squarrosa</name>
    <dbReference type="NCBI Taxonomy" id="37682"/>
    <lineage>
        <taxon>Eukaryota</taxon>
        <taxon>Viridiplantae</taxon>
        <taxon>Streptophyta</taxon>
        <taxon>Embryophyta</taxon>
        <taxon>Tracheophyta</taxon>
        <taxon>Spermatophyta</taxon>
        <taxon>Magnoliopsida</taxon>
        <taxon>Liliopsida</taxon>
        <taxon>Poales</taxon>
        <taxon>Poaceae</taxon>
        <taxon>BOP clade</taxon>
        <taxon>Pooideae</taxon>
        <taxon>Triticodae</taxon>
        <taxon>Triticeae</taxon>
        <taxon>Triticinae</taxon>
        <taxon>Aegilops</taxon>
    </lineage>
</organism>
<keyword evidence="9" id="KW-0233">DNA recombination</keyword>
<reference evidence="13" key="1">
    <citation type="submission" date="2015-06" db="UniProtKB">
        <authorList>
            <consortium name="EnsemblPlants"/>
        </authorList>
    </citation>
    <scope>IDENTIFICATION</scope>
</reference>
<evidence type="ECO:0000256" key="5">
    <source>
        <dbReference type="ARBA" id="ARBA00022801"/>
    </source>
</evidence>
<dbReference type="EnsemblPlants" id="EMT11495">
    <property type="protein sequence ID" value="EMT11495"/>
    <property type="gene ID" value="F775_09408"/>
</dbReference>
<feature type="region of interest" description="Disordered" evidence="12">
    <location>
        <begin position="140"/>
        <end position="228"/>
    </location>
</feature>
<dbReference type="GO" id="GO:0042162">
    <property type="term" value="F:telomeric DNA binding"/>
    <property type="evidence" value="ECO:0007669"/>
    <property type="project" value="InterPro"/>
</dbReference>
<dbReference type="FunFam" id="1.10.1600.10:FF:000003">
    <property type="entry name" value="ATP-dependent DNA helicase 2 subunit KU70"/>
    <property type="match status" value="1"/>
</dbReference>
<dbReference type="Pfam" id="PF03730">
    <property type="entry name" value="Ku_C"/>
    <property type="match status" value="1"/>
</dbReference>
<dbReference type="FunFam" id="3.40.50.410:FF:000068">
    <property type="entry name" value="ATP-dependent DNA helicase 2 subunit KU70"/>
    <property type="match status" value="1"/>
</dbReference>
<dbReference type="CDD" id="cd00788">
    <property type="entry name" value="KU70"/>
    <property type="match status" value="1"/>
</dbReference>
<dbReference type="InterPro" id="IPR006164">
    <property type="entry name" value="DNA_bd_Ku70/Ku80"/>
</dbReference>
<dbReference type="InterPro" id="IPR047087">
    <property type="entry name" value="KU70_core_dom"/>
</dbReference>
<dbReference type="InterPro" id="IPR006165">
    <property type="entry name" value="Ku70"/>
</dbReference>
<dbReference type="InterPro" id="IPR005160">
    <property type="entry name" value="Ku_C"/>
</dbReference>
<evidence type="ECO:0000256" key="11">
    <source>
        <dbReference type="ARBA" id="ARBA00023242"/>
    </source>
</evidence>
<dbReference type="InterPro" id="IPR005161">
    <property type="entry name" value="Ku_N"/>
</dbReference>
<keyword evidence="8" id="KW-0238">DNA-binding</keyword>
<dbReference type="SMART" id="SM00559">
    <property type="entry name" value="Ku78"/>
    <property type="match status" value="1"/>
</dbReference>
<feature type="region of interest" description="Disordered" evidence="12">
    <location>
        <begin position="306"/>
        <end position="382"/>
    </location>
</feature>
<keyword evidence="4" id="KW-0227">DNA damage</keyword>
<dbReference type="CDD" id="cd01458">
    <property type="entry name" value="vWA_ku"/>
    <property type="match status" value="1"/>
</dbReference>
<dbReference type="Gene3D" id="2.40.290.10">
    <property type="match status" value="1"/>
</dbReference>
<evidence type="ECO:0000256" key="7">
    <source>
        <dbReference type="ARBA" id="ARBA00022840"/>
    </source>
</evidence>
<dbReference type="GO" id="GO:0003690">
    <property type="term" value="F:double-stranded DNA binding"/>
    <property type="evidence" value="ECO:0007669"/>
    <property type="project" value="TreeGrafter"/>
</dbReference>
<keyword evidence="6" id="KW-0347">Helicase</keyword>
<keyword evidence="3" id="KW-0547">Nucleotide-binding</keyword>
<dbReference type="GO" id="GO:0006310">
    <property type="term" value="P:DNA recombination"/>
    <property type="evidence" value="ECO:0007669"/>
    <property type="project" value="UniProtKB-KW"/>
</dbReference>
<comment type="similarity">
    <text evidence="2">Belongs to the ku70 family.</text>
</comment>
<keyword evidence="7" id="KW-0067">ATP-binding</keyword>
<dbReference type="Gene3D" id="1.10.1600.10">
    <property type="match status" value="1"/>
</dbReference>
<dbReference type="Gene3D" id="3.40.50.410">
    <property type="entry name" value="von Willebrand factor, type A domain"/>
    <property type="match status" value="1"/>
</dbReference>
<dbReference type="Gene3D" id="4.10.970.10">
    <property type="entry name" value="Ku70, bridge and pillars"/>
    <property type="match status" value="1"/>
</dbReference>
<protein>
    <submittedName>
        <fullName evidence="13">ATP-dependent DNA helicase 2 subunit 1</fullName>
    </submittedName>
</protein>
<keyword evidence="10" id="KW-0234">DNA repair</keyword>
<feature type="compositionally biased region" description="Polar residues" evidence="12">
    <location>
        <begin position="153"/>
        <end position="166"/>
    </location>
</feature>
<dbReference type="FunFam" id="2.40.290.10:FF:000001">
    <property type="entry name" value="X-ray repair cross complementing 6"/>
    <property type="match status" value="1"/>
</dbReference>
<dbReference type="GO" id="GO:0003684">
    <property type="term" value="F:damaged DNA binding"/>
    <property type="evidence" value="ECO:0007669"/>
    <property type="project" value="InterPro"/>
</dbReference>
<dbReference type="GO" id="GO:0000723">
    <property type="term" value="P:telomere maintenance"/>
    <property type="evidence" value="ECO:0007669"/>
    <property type="project" value="InterPro"/>
</dbReference>
<dbReference type="Pfam" id="PF03731">
    <property type="entry name" value="Ku_N"/>
    <property type="match status" value="1"/>
</dbReference>
<dbReference type="PANTHER" id="PTHR12604">
    <property type="entry name" value="KU AUTOANTIGEN DNA HELICASE"/>
    <property type="match status" value="1"/>
</dbReference>
<evidence type="ECO:0000313" key="13">
    <source>
        <dbReference type="EnsemblPlants" id="EMT11495"/>
    </source>
</evidence>
<dbReference type="InterPro" id="IPR027388">
    <property type="entry name" value="Ku70_bridge/pillars_dom_sf"/>
</dbReference>
<accession>M8BCU0</accession>
<evidence type="ECO:0000256" key="3">
    <source>
        <dbReference type="ARBA" id="ARBA00022741"/>
    </source>
</evidence>
<dbReference type="NCBIfam" id="TIGR00578">
    <property type="entry name" value="ku70"/>
    <property type="match status" value="1"/>
</dbReference>
<evidence type="ECO:0000256" key="8">
    <source>
        <dbReference type="ARBA" id="ARBA00023125"/>
    </source>
</evidence>
<dbReference type="InterPro" id="IPR036465">
    <property type="entry name" value="vWFA_dom_sf"/>
</dbReference>
<dbReference type="AlphaFoldDB" id="M8BCU0"/>
<evidence type="ECO:0000256" key="10">
    <source>
        <dbReference type="ARBA" id="ARBA00023204"/>
    </source>
</evidence>
<evidence type="ECO:0000256" key="1">
    <source>
        <dbReference type="ARBA" id="ARBA00004123"/>
    </source>
</evidence>
<dbReference type="SUPFAM" id="SSF53300">
    <property type="entry name" value="vWA-like"/>
    <property type="match status" value="1"/>
</dbReference>
<dbReference type="Pfam" id="PF02735">
    <property type="entry name" value="Ku"/>
    <property type="match status" value="1"/>
</dbReference>
<sequence>MKSLADHPRTTSNTRIKFMITPCVLALRYMCSSESKTGQVKGFHGEKQKLDIGGSVRSTTLRSKTNREYALNKYYLRPKLLVLNLSSSLPQHSDSTYINRLLRLDGSGCRSRIGLRRVGGAIPITIFDLDLRLVWQEKARVSTRAGGKRNTGEQRNQPLPSRSNPPQTRPPGGKGSRGEPGDPAATISIESASDETPCGRNGDDDSGVVSTGVSGRSRCRRRADDDDQGCYNHEATSWNQLTKSCKRQKLNQGDEGHKTTMRFSFNDDTGVASTSMARRARSGALRGRVGWSGLGLCQYMTVSAVKEKEKEKTRPRVSPTPASRRSSRSPPTRRAPPLVQYPDATASPRDSRDQEDSPRLSADQEGSRSYRKGSPRTPFFPARVLVPAGAMDLDPEGIFRDDSDEDDDNLHEREANKEMVVYLIDASPRMFTPANAAKPDEKQETHFHTIVNCITQSLKMQIIGRSRDEVAICFFNTKEKKNLQELAGVYVYNVTEREQLDRPDARLIKEFSCVEDSFMNNIGSRYGITSGSRENTLYNALWVAQALLRKGSVKTVSKRILIFTNEDDPFGGITGAAKTDMIRTTIQRAKDAQDLGLSIELLPLSRPDEDFNMSLFYADLIGLEGDEVVQYVPSAGEKLEDMTDQLRKRMMKKRKVKTLSFAITNDVCIEVNTYALIRPTAPGTITWLDSISNLPLKTERSFICNDTGALLQAPQERFQLYNDKVVKFSVRELSDVKRVSSHHLRLLGFKPLDCLKDYHNLSPSTFIYPSDEQIFGSTRVFVALHSSMLRLGRFALAFYGTPTRPRLVALVAQEEVISSSGQDEPPGMHMIYLPYSDDVRYPEEVHLTSGDAPRATDEQIKKASNLLRRIDLKHFSVSHFANPGLQKHYGILEALALGEDEMPDIKDETLPDEEGLARPGVVKAIEEFKAAVFGENYDQEEAEAAAAKGGASKKRKAIADAASQKSAAYDWADLADNGKLKDMTVMDLKTYLTAHGLAVSAMDDRPTLSVWDVAILYSSTGCQCDFHVSLFETVLVLLCDGIWDGVVLDDLWLVKHHFHVLMKVCSDKKLSS</sequence>
<feature type="compositionally biased region" description="Low complexity" evidence="12">
    <location>
        <begin position="316"/>
        <end position="337"/>
    </location>
</feature>
<feature type="compositionally biased region" description="Basic and acidic residues" evidence="12">
    <location>
        <begin position="349"/>
        <end position="358"/>
    </location>
</feature>
<keyword evidence="5" id="KW-0378">Hydrolase</keyword>
<evidence type="ECO:0000256" key="2">
    <source>
        <dbReference type="ARBA" id="ARBA00005240"/>
    </source>
</evidence>
<dbReference type="FunFam" id="4.10.970.10:FF:000004">
    <property type="entry name" value="ATP-dependent DNA helicase 2 subunit KU70"/>
    <property type="match status" value="1"/>
</dbReference>
<dbReference type="GO" id="GO:0006303">
    <property type="term" value="P:double-strand break repair via nonhomologous end joining"/>
    <property type="evidence" value="ECO:0007669"/>
    <property type="project" value="InterPro"/>
</dbReference>
<dbReference type="GO" id="GO:0043564">
    <property type="term" value="C:Ku70:Ku80 complex"/>
    <property type="evidence" value="ECO:0007669"/>
    <property type="project" value="InterPro"/>
</dbReference>
<comment type="subcellular location">
    <subcellularLocation>
        <location evidence="1">Nucleus</location>
    </subcellularLocation>
</comment>
<evidence type="ECO:0000256" key="9">
    <source>
        <dbReference type="ARBA" id="ARBA00023172"/>
    </source>
</evidence>
<dbReference type="GO" id="GO:0016787">
    <property type="term" value="F:hydrolase activity"/>
    <property type="evidence" value="ECO:0007669"/>
    <property type="project" value="UniProtKB-KW"/>
</dbReference>
<dbReference type="GO" id="GO:0003678">
    <property type="term" value="F:DNA helicase activity"/>
    <property type="evidence" value="ECO:0007669"/>
    <property type="project" value="InterPro"/>
</dbReference>
<evidence type="ECO:0000256" key="12">
    <source>
        <dbReference type="SAM" id="MobiDB-lite"/>
    </source>
</evidence>
<proteinExistence type="inferred from homology"/>
<evidence type="ECO:0000256" key="6">
    <source>
        <dbReference type="ARBA" id="ARBA00022806"/>
    </source>
</evidence>